<comment type="caution">
    <text evidence="3">The sequence shown here is derived from an EMBL/GenBank/DDBJ whole genome shotgun (WGS) entry which is preliminary data.</text>
</comment>
<name>A0A7W7QMD1_9ACTN</name>
<dbReference type="Pfam" id="PF26604">
    <property type="entry name" value="CBU_0592"/>
    <property type="match status" value="1"/>
</dbReference>
<gene>
    <name evidence="3" type="ORF">FHS44_003184</name>
</gene>
<sequence length="87" mass="9181">MPLFADLLGWISAAVMLYGYAMVSSSRMAGDGLPYQVINLAGSVALMVSAASHSAWPSAILNVAWAMIGLAAVIRNARSDRRTVGLR</sequence>
<proteinExistence type="predicted"/>
<dbReference type="AlphaFoldDB" id="A0A7W7QMD1"/>
<accession>A0A7W7QMD1</accession>
<feature type="transmembrane region" description="Helical" evidence="1">
    <location>
        <begin position="59"/>
        <end position="77"/>
    </location>
</feature>
<feature type="domain" description="CBU-0592-like" evidence="2">
    <location>
        <begin position="5"/>
        <end position="78"/>
    </location>
</feature>
<reference evidence="3 4" key="1">
    <citation type="submission" date="2020-08" db="EMBL/GenBank/DDBJ databases">
        <title>Genomic Encyclopedia of Type Strains, Phase III (KMG-III): the genomes of soil and plant-associated and newly described type strains.</title>
        <authorList>
            <person name="Whitman W."/>
        </authorList>
    </citation>
    <scope>NUCLEOTIDE SEQUENCE [LARGE SCALE GENOMIC DNA]</scope>
    <source>
        <strain evidence="3 4">CECT 8840</strain>
    </source>
</reference>
<dbReference type="NCBIfam" id="NF047864">
    <property type="entry name" value="CBU_0592_membra"/>
    <property type="match status" value="1"/>
</dbReference>
<evidence type="ECO:0000313" key="4">
    <source>
        <dbReference type="Proteomes" id="UP000552644"/>
    </source>
</evidence>
<keyword evidence="1" id="KW-1133">Transmembrane helix</keyword>
<protein>
    <recommendedName>
        <fullName evidence="2">CBU-0592-like domain-containing protein</fullName>
    </recommendedName>
</protein>
<keyword evidence="1" id="KW-0812">Transmembrane</keyword>
<evidence type="ECO:0000256" key="1">
    <source>
        <dbReference type="SAM" id="Phobius"/>
    </source>
</evidence>
<dbReference type="InterPro" id="IPR058058">
    <property type="entry name" value="CBU_0592-like"/>
</dbReference>
<evidence type="ECO:0000259" key="2">
    <source>
        <dbReference type="Pfam" id="PF26604"/>
    </source>
</evidence>
<organism evidence="3 4">
    <name type="scientific">Streptosporangium saharense</name>
    <dbReference type="NCBI Taxonomy" id="1706840"/>
    <lineage>
        <taxon>Bacteria</taxon>
        <taxon>Bacillati</taxon>
        <taxon>Actinomycetota</taxon>
        <taxon>Actinomycetes</taxon>
        <taxon>Streptosporangiales</taxon>
        <taxon>Streptosporangiaceae</taxon>
        <taxon>Streptosporangium</taxon>
    </lineage>
</organism>
<keyword evidence="1" id="KW-0472">Membrane</keyword>
<feature type="transmembrane region" description="Helical" evidence="1">
    <location>
        <begin position="6"/>
        <end position="23"/>
    </location>
</feature>
<dbReference type="RefSeq" id="WP_312863669.1">
    <property type="nucleotide sequence ID" value="NZ_JACHJP010000002.1"/>
</dbReference>
<evidence type="ECO:0000313" key="3">
    <source>
        <dbReference type="EMBL" id="MBB4916099.1"/>
    </source>
</evidence>
<dbReference type="Proteomes" id="UP000552644">
    <property type="component" value="Unassembled WGS sequence"/>
</dbReference>
<keyword evidence="4" id="KW-1185">Reference proteome</keyword>
<dbReference type="EMBL" id="JACHJP010000002">
    <property type="protein sequence ID" value="MBB4916099.1"/>
    <property type="molecule type" value="Genomic_DNA"/>
</dbReference>